<sequence>MSLKQKFNYFDAFEKQADLACREAELLIEIIENFRTSEALLDDIKRAHEIEHEADMVCHDIFDAVSADFITPIDREDIISLTQSMDDILDYMEATIQRFYMFDVQGMHPRAIDFAKLLLKGCEALKAATCEFKNFKNAKKLKPLIVEVGDVEEEADDLFFTVMHDLYTSARKDASPSADPHDVREEAVDVFIWDKLFQRMENTADTCERASDIMRSIMMKYA</sequence>
<evidence type="ECO:0000313" key="3">
    <source>
        <dbReference type="Proteomes" id="UP000267368"/>
    </source>
</evidence>
<dbReference type="OrthoDB" id="9797568at2"/>
<proteinExistence type="inferred from homology"/>
<accession>A0A3N0AGB5</accession>
<dbReference type="InterPro" id="IPR018445">
    <property type="entry name" value="Put_Phosphate_transp_reg"/>
</dbReference>
<dbReference type="AlphaFoldDB" id="A0A3N0AGB5"/>
<dbReference type="Proteomes" id="UP000267368">
    <property type="component" value="Unassembled WGS sequence"/>
</dbReference>
<evidence type="ECO:0000256" key="1">
    <source>
        <dbReference type="ARBA" id="ARBA00008591"/>
    </source>
</evidence>
<evidence type="ECO:0000313" key="2">
    <source>
        <dbReference type="EMBL" id="RNL20876.1"/>
    </source>
</evidence>
<dbReference type="RefSeq" id="WP_123197975.1">
    <property type="nucleotide sequence ID" value="NZ_QICB01000002.1"/>
</dbReference>
<name>A0A3N0AGB5_9ACTN</name>
<protein>
    <submittedName>
        <fullName evidence="2">DUF47 domain-containing protein</fullName>
    </submittedName>
</protein>
<gene>
    <name evidence="2" type="ORF">DMP07_04680</name>
</gene>
<dbReference type="PANTHER" id="PTHR37298">
    <property type="entry name" value="UPF0111 PROTEIN YKAA"/>
    <property type="match status" value="1"/>
</dbReference>
<comment type="similarity">
    <text evidence="1">Belongs to the UPF0111 family.</text>
</comment>
<dbReference type="PANTHER" id="PTHR37298:SF1">
    <property type="entry name" value="UPF0111 PROTEIN YKAA"/>
    <property type="match status" value="1"/>
</dbReference>
<comment type="caution">
    <text evidence="2">The sequence shown here is derived from an EMBL/GenBank/DDBJ whole genome shotgun (WGS) entry which is preliminary data.</text>
</comment>
<dbReference type="Gene3D" id="1.20.58.220">
    <property type="entry name" value="Phosphate transport system protein phou homolog 2, domain 2"/>
    <property type="match status" value="1"/>
</dbReference>
<dbReference type="Pfam" id="PF01865">
    <property type="entry name" value="PhoU_div"/>
    <property type="match status" value="1"/>
</dbReference>
<dbReference type="InterPro" id="IPR038078">
    <property type="entry name" value="PhoU-like_sf"/>
</dbReference>
<dbReference type="EMBL" id="QICB01000002">
    <property type="protein sequence ID" value="RNL20876.1"/>
    <property type="molecule type" value="Genomic_DNA"/>
</dbReference>
<reference evidence="3" key="1">
    <citation type="submission" date="2018-05" db="EMBL/GenBank/DDBJ databases">
        <title>Genome Sequencing of selected type strains of the family Eggerthellaceae.</title>
        <authorList>
            <person name="Danylec N."/>
            <person name="Stoll D.A."/>
            <person name="Doetsch A."/>
            <person name="Huch M."/>
        </authorList>
    </citation>
    <scope>NUCLEOTIDE SEQUENCE [LARGE SCALE GENOMIC DNA]</scope>
    <source>
        <strain evidence="3">DSM 17537</strain>
    </source>
</reference>
<dbReference type="InterPro" id="IPR052912">
    <property type="entry name" value="UPF0111_domain"/>
</dbReference>
<keyword evidence="3" id="KW-1185">Reference proteome</keyword>
<organism evidence="2 3">
    <name type="scientific">Slackia faecicanis</name>
    <dbReference type="NCBI Taxonomy" id="255723"/>
    <lineage>
        <taxon>Bacteria</taxon>
        <taxon>Bacillati</taxon>
        <taxon>Actinomycetota</taxon>
        <taxon>Coriobacteriia</taxon>
        <taxon>Eggerthellales</taxon>
        <taxon>Eggerthellaceae</taxon>
        <taxon>Slackia</taxon>
    </lineage>
</organism>